<protein>
    <submittedName>
        <fullName evidence="7">RNA polymerase sigma-70 factor (ECF subfamily)</fullName>
    </submittedName>
</protein>
<dbReference type="GO" id="GO:0003677">
    <property type="term" value="F:DNA binding"/>
    <property type="evidence" value="ECO:0007669"/>
    <property type="project" value="InterPro"/>
</dbReference>
<feature type="domain" description="RNA polymerase sigma-70 region 2" evidence="5">
    <location>
        <begin position="32"/>
        <end position="91"/>
    </location>
</feature>
<dbReference type="SUPFAM" id="SSF88946">
    <property type="entry name" value="Sigma2 domain of RNA polymerase sigma factors"/>
    <property type="match status" value="1"/>
</dbReference>
<reference evidence="7 8" key="1">
    <citation type="submission" date="2018-06" db="EMBL/GenBank/DDBJ databases">
        <title>Genomic Encyclopedia of Archaeal and Bacterial Type Strains, Phase II (KMG-II): from individual species to whole genera.</title>
        <authorList>
            <person name="Goeker M."/>
        </authorList>
    </citation>
    <scope>NUCLEOTIDE SEQUENCE [LARGE SCALE GENOMIC DNA]</scope>
    <source>
        <strain evidence="7 8">DSM 23857</strain>
    </source>
</reference>
<keyword evidence="8" id="KW-1185">Reference proteome</keyword>
<dbReference type="InterPro" id="IPR036388">
    <property type="entry name" value="WH-like_DNA-bd_sf"/>
</dbReference>
<evidence type="ECO:0000313" key="7">
    <source>
        <dbReference type="EMBL" id="RAI98644.1"/>
    </source>
</evidence>
<dbReference type="Proteomes" id="UP000249547">
    <property type="component" value="Unassembled WGS sequence"/>
</dbReference>
<feature type="domain" description="RNA polymerase sigma factor 70 region 4 type 2" evidence="6">
    <location>
        <begin position="127"/>
        <end position="175"/>
    </location>
</feature>
<dbReference type="CDD" id="cd06171">
    <property type="entry name" value="Sigma70_r4"/>
    <property type="match status" value="1"/>
</dbReference>
<evidence type="ECO:0000256" key="2">
    <source>
        <dbReference type="ARBA" id="ARBA00023015"/>
    </source>
</evidence>
<evidence type="ECO:0000256" key="3">
    <source>
        <dbReference type="ARBA" id="ARBA00023082"/>
    </source>
</evidence>
<dbReference type="NCBIfam" id="TIGR02937">
    <property type="entry name" value="sigma70-ECF"/>
    <property type="match status" value="1"/>
</dbReference>
<keyword evidence="3" id="KW-0731">Sigma factor</keyword>
<dbReference type="GO" id="GO:0006352">
    <property type="term" value="P:DNA-templated transcription initiation"/>
    <property type="evidence" value="ECO:0007669"/>
    <property type="project" value="InterPro"/>
</dbReference>
<dbReference type="InterPro" id="IPR007627">
    <property type="entry name" value="RNA_pol_sigma70_r2"/>
</dbReference>
<keyword evidence="4" id="KW-0804">Transcription</keyword>
<comment type="caution">
    <text evidence="7">The sequence shown here is derived from an EMBL/GenBank/DDBJ whole genome shotgun (WGS) entry which is preliminary data.</text>
</comment>
<name>A0A327Q3Z7_9BACT</name>
<keyword evidence="2" id="KW-0805">Transcription regulation</keyword>
<sequence>MDSGLDIDQATITGFSTGDEKAFQQVFDLLFRPLCFFAGKFTGQKEEAEDAVSQAFHKLWIHRAGFNALPAIRTFLYTTVKNHCLDLLKHKAVVDHAHHNIRISQLNADSFAESRMMQAQLLQVIFAEIEHLPAHYRDVLMLSFVEELSVAEIAARINKSENHVRADRSRGLALLRASLKNKKLLEAALLLWTLYEQGYFHR</sequence>
<dbReference type="Gene3D" id="1.10.1740.10">
    <property type="match status" value="1"/>
</dbReference>
<dbReference type="EMBL" id="QLLL01000011">
    <property type="protein sequence ID" value="RAI98644.1"/>
    <property type="molecule type" value="Genomic_DNA"/>
</dbReference>
<accession>A0A327Q3Z7</accession>
<dbReference type="InterPro" id="IPR039425">
    <property type="entry name" value="RNA_pol_sigma-70-like"/>
</dbReference>
<dbReference type="InterPro" id="IPR014284">
    <property type="entry name" value="RNA_pol_sigma-70_dom"/>
</dbReference>
<dbReference type="PANTHER" id="PTHR43133">
    <property type="entry name" value="RNA POLYMERASE ECF-TYPE SIGMA FACTO"/>
    <property type="match status" value="1"/>
</dbReference>
<proteinExistence type="inferred from homology"/>
<dbReference type="InterPro" id="IPR013324">
    <property type="entry name" value="RNA_pol_sigma_r3/r4-like"/>
</dbReference>
<comment type="similarity">
    <text evidence="1">Belongs to the sigma-70 factor family. ECF subfamily.</text>
</comment>
<dbReference type="OrthoDB" id="656273at2"/>
<dbReference type="AlphaFoldDB" id="A0A327Q3Z7"/>
<evidence type="ECO:0000313" key="8">
    <source>
        <dbReference type="Proteomes" id="UP000249547"/>
    </source>
</evidence>
<dbReference type="PANTHER" id="PTHR43133:SF46">
    <property type="entry name" value="RNA POLYMERASE SIGMA-70 FACTOR ECF SUBFAMILY"/>
    <property type="match status" value="1"/>
</dbReference>
<evidence type="ECO:0000256" key="1">
    <source>
        <dbReference type="ARBA" id="ARBA00010641"/>
    </source>
</evidence>
<organism evidence="7 8">
    <name type="scientific">Chitinophaga skermanii</name>
    <dbReference type="NCBI Taxonomy" id="331697"/>
    <lineage>
        <taxon>Bacteria</taxon>
        <taxon>Pseudomonadati</taxon>
        <taxon>Bacteroidota</taxon>
        <taxon>Chitinophagia</taxon>
        <taxon>Chitinophagales</taxon>
        <taxon>Chitinophagaceae</taxon>
        <taxon>Chitinophaga</taxon>
    </lineage>
</organism>
<evidence type="ECO:0000259" key="6">
    <source>
        <dbReference type="Pfam" id="PF08281"/>
    </source>
</evidence>
<dbReference type="Gene3D" id="1.10.10.10">
    <property type="entry name" value="Winged helix-like DNA-binding domain superfamily/Winged helix DNA-binding domain"/>
    <property type="match status" value="1"/>
</dbReference>
<dbReference type="Pfam" id="PF04542">
    <property type="entry name" value="Sigma70_r2"/>
    <property type="match status" value="1"/>
</dbReference>
<dbReference type="InterPro" id="IPR013325">
    <property type="entry name" value="RNA_pol_sigma_r2"/>
</dbReference>
<evidence type="ECO:0000256" key="4">
    <source>
        <dbReference type="ARBA" id="ARBA00023163"/>
    </source>
</evidence>
<evidence type="ECO:0000259" key="5">
    <source>
        <dbReference type="Pfam" id="PF04542"/>
    </source>
</evidence>
<dbReference type="GO" id="GO:0016987">
    <property type="term" value="F:sigma factor activity"/>
    <property type="evidence" value="ECO:0007669"/>
    <property type="project" value="UniProtKB-KW"/>
</dbReference>
<dbReference type="Pfam" id="PF08281">
    <property type="entry name" value="Sigma70_r4_2"/>
    <property type="match status" value="1"/>
</dbReference>
<gene>
    <name evidence="7" type="ORF">LX64_04629</name>
</gene>
<dbReference type="SUPFAM" id="SSF88659">
    <property type="entry name" value="Sigma3 and sigma4 domains of RNA polymerase sigma factors"/>
    <property type="match status" value="1"/>
</dbReference>
<dbReference type="InterPro" id="IPR013249">
    <property type="entry name" value="RNA_pol_sigma70_r4_t2"/>
</dbReference>
<dbReference type="RefSeq" id="WP_111600017.1">
    <property type="nucleotide sequence ID" value="NZ_QLLL01000011.1"/>
</dbReference>